<dbReference type="EMBL" id="VITH01000012">
    <property type="protein sequence ID" value="TWA78548.1"/>
    <property type="molecule type" value="Genomic_DNA"/>
</dbReference>
<dbReference type="InterPro" id="IPR050289">
    <property type="entry name" value="TorD/DmsD_chaperones"/>
</dbReference>
<accession>A0A560C105</accession>
<dbReference type="SUPFAM" id="SSF89155">
    <property type="entry name" value="TorD-like"/>
    <property type="match status" value="1"/>
</dbReference>
<dbReference type="Gene3D" id="1.10.3480.10">
    <property type="entry name" value="TorD-like"/>
    <property type="match status" value="1"/>
</dbReference>
<reference evidence="2 3" key="1">
    <citation type="submission" date="2019-06" db="EMBL/GenBank/DDBJ databases">
        <title>Genomic Encyclopedia of Type Strains, Phase IV (KMG-V): Genome sequencing to study the core and pangenomes of soil and plant-associated prokaryotes.</title>
        <authorList>
            <person name="Whitman W."/>
        </authorList>
    </citation>
    <scope>NUCLEOTIDE SEQUENCE [LARGE SCALE GENOMIC DNA]</scope>
    <source>
        <strain evidence="2 3">BR 11650</strain>
    </source>
</reference>
<name>A0A560C105_AZOBR</name>
<protein>
    <submittedName>
        <fullName evidence="2">TorA maturation chaperone TorD</fullName>
    </submittedName>
</protein>
<organism evidence="2 3">
    <name type="scientific">Azospirillum brasilense</name>
    <dbReference type="NCBI Taxonomy" id="192"/>
    <lineage>
        <taxon>Bacteria</taxon>
        <taxon>Pseudomonadati</taxon>
        <taxon>Pseudomonadota</taxon>
        <taxon>Alphaproteobacteria</taxon>
        <taxon>Rhodospirillales</taxon>
        <taxon>Azospirillaceae</taxon>
        <taxon>Azospirillum</taxon>
    </lineage>
</organism>
<dbReference type="InterPro" id="IPR020945">
    <property type="entry name" value="DMSO/NO3_reduct_chaperone"/>
</dbReference>
<dbReference type="Pfam" id="PF02613">
    <property type="entry name" value="Nitrate_red_del"/>
    <property type="match status" value="1"/>
</dbReference>
<proteinExistence type="predicted"/>
<evidence type="ECO:0000256" key="1">
    <source>
        <dbReference type="ARBA" id="ARBA00023186"/>
    </source>
</evidence>
<sequence length="208" mass="22041">MSVAGEHDPSALPPEEMQRAQLYALLARLLARPPGGEFLAALSALDGSALDGDASPLGQALRGLAEAARGTDAAAVEEEFNTLFIGVGGGILSPYGSYYLTGFLHEKPLAELRGDMALLGIARADDVKEPEDHIAALAEMMAGLITGAFDAPADLEAQRRFFDRHIGSWAGRFFTDLESTPSAAFYRAVGTLGHRYLEVEGKAFDMAA</sequence>
<dbReference type="Proteomes" id="UP000318529">
    <property type="component" value="Unassembled WGS sequence"/>
</dbReference>
<dbReference type="InterPro" id="IPR036411">
    <property type="entry name" value="TorD-like_sf"/>
</dbReference>
<dbReference type="PANTHER" id="PTHR34227">
    <property type="entry name" value="CHAPERONE PROTEIN YCDY"/>
    <property type="match status" value="1"/>
</dbReference>
<dbReference type="PANTHER" id="PTHR34227:SF1">
    <property type="entry name" value="DIMETHYL SULFOXIDE REDUCTASE CHAPERONE-RELATED"/>
    <property type="match status" value="1"/>
</dbReference>
<evidence type="ECO:0000313" key="2">
    <source>
        <dbReference type="EMBL" id="TWA78548.1"/>
    </source>
</evidence>
<evidence type="ECO:0000313" key="3">
    <source>
        <dbReference type="Proteomes" id="UP000318529"/>
    </source>
</evidence>
<comment type="caution">
    <text evidence="2">The sequence shown here is derived from an EMBL/GenBank/DDBJ whole genome shotgun (WGS) entry which is preliminary data.</text>
</comment>
<dbReference type="AlphaFoldDB" id="A0A560C105"/>
<dbReference type="RefSeq" id="WP_145689133.1">
    <property type="nucleotide sequence ID" value="NZ_VITH01000012.1"/>
</dbReference>
<keyword evidence="1" id="KW-0143">Chaperone</keyword>
<gene>
    <name evidence="2" type="ORF">FBZ83_11247</name>
</gene>